<organism evidence="2">
    <name type="scientific">Aureoumbra lagunensis</name>
    <dbReference type="NCBI Taxonomy" id="44058"/>
    <lineage>
        <taxon>Eukaryota</taxon>
        <taxon>Sar</taxon>
        <taxon>Stramenopiles</taxon>
        <taxon>Ochrophyta</taxon>
        <taxon>Pelagophyceae</taxon>
        <taxon>Pelagomonadales</taxon>
        <taxon>Aureoumbra</taxon>
    </lineage>
</organism>
<name>A0A7S3NK69_9STRA</name>
<evidence type="ECO:0000259" key="1">
    <source>
        <dbReference type="PROSITE" id="PS51186"/>
    </source>
</evidence>
<feature type="domain" description="N-acetyltransferase" evidence="1">
    <location>
        <begin position="156"/>
        <end position="241"/>
    </location>
</feature>
<protein>
    <recommendedName>
        <fullName evidence="1">N-acetyltransferase domain-containing protein</fullName>
    </recommendedName>
</protein>
<reference evidence="2" key="1">
    <citation type="submission" date="2021-01" db="EMBL/GenBank/DDBJ databases">
        <authorList>
            <person name="Corre E."/>
            <person name="Pelletier E."/>
            <person name="Niang G."/>
            <person name="Scheremetjew M."/>
            <person name="Finn R."/>
            <person name="Kale V."/>
            <person name="Holt S."/>
            <person name="Cochrane G."/>
            <person name="Meng A."/>
            <person name="Brown T."/>
            <person name="Cohen L."/>
        </authorList>
    </citation>
    <scope>NUCLEOTIDE SEQUENCE</scope>
    <source>
        <strain evidence="2">CCMP1510</strain>
    </source>
</reference>
<dbReference type="GO" id="GO:0016747">
    <property type="term" value="F:acyltransferase activity, transferring groups other than amino-acyl groups"/>
    <property type="evidence" value="ECO:0007669"/>
    <property type="project" value="InterPro"/>
</dbReference>
<sequence length="249" mass="28611">MGNSNTSSLIKHKNIITNQVLDKEEFAQVDLCSKKEGHQVINILIETFIASRDPLAVWCTGPPFQPEAKFEKRLAKATRWALRVMNLPLISNGIMLCVRDPNDKEKIVGGVSLAPPENNKLTFLVIMKMMLKCGPPPTSRFNYFQPLEKVQHDIRKKYRKCWYIQTIGVLSSMKGKGFGSRLMKTACQLADIEHCDMWLETESERLVKFYQGFGFVVFRQFKLKVPFRPGLDTCTMWAMVREQNSSEKQ</sequence>
<dbReference type="EMBL" id="HBIJ01005173">
    <property type="protein sequence ID" value="CAE0362910.1"/>
    <property type="molecule type" value="Transcribed_RNA"/>
</dbReference>
<dbReference type="InterPro" id="IPR016181">
    <property type="entry name" value="Acyl_CoA_acyltransferase"/>
</dbReference>
<dbReference type="AlphaFoldDB" id="A0A7S3NK69"/>
<dbReference type="Gene3D" id="3.40.630.30">
    <property type="match status" value="1"/>
</dbReference>
<dbReference type="Pfam" id="PF00583">
    <property type="entry name" value="Acetyltransf_1"/>
    <property type="match status" value="1"/>
</dbReference>
<accession>A0A7S3NK69</accession>
<dbReference type="PANTHER" id="PTHR42791:SF1">
    <property type="entry name" value="N-ACETYLTRANSFERASE DOMAIN-CONTAINING PROTEIN"/>
    <property type="match status" value="1"/>
</dbReference>
<dbReference type="InterPro" id="IPR052523">
    <property type="entry name" value="Trichothecene_AcTrans"/>
</dbReference>
<dbReference type="CDD" id="cd04301">
    <property type="entry name" value="NAT_SF"/>
    <property type="match status" value="1"/>
</dbReference>
<proteinExistence type="predicted"/>
<dbReference type="PANTHER" id="PTHR42791">
    <property type="entry name" value="GNAT FAMILY ACETYLTRANSFERASE"/>
    <property type="match status" value="1"/>
</dbReference>
<dbReference type="PROSITE" id="PS51186">
    <property type="entry name" value="GNAT"/>
    <property type="match status" value="1"/>
</dbReference>
<dbReference type="InterPro" id="IPR000182">
    <property type="entry name" value="GNAT_dom"/>
</dbReference>
<gene>
    <name evidence="2" type="ORF">ALAG00032_LOCUS3651</name>
</gene>
<dbReference type="SUPFAM" id="SSF55729">
    <property type="entry name" value="Acyl-CoA N-acyltransferases (Nat)"/>
    <property type="match status" value="1"/>
</dbReference>
<evidence type="ECO:0000313" key="2">
    <source>
        <dbReference type="EMBL" id="CAE0362910.1"/>
    </source>
</evidence>